<evidence type="ECO:0000256" key="1">
    <source>
        <dbReference type="SAM" id="Phobius"/>
    </source>
</evidence>
<sequence>MAKTQPLMMAPGATAPVAPVTLASPISAAPVASEPTGIDAIPRPLVWAVFGVSAVTFLIQIWNYFST</sequence>
<keyword evidence="1" id="KW-0812">Transmembrane</keyword>
<dbReference type="EMBL" id="CADCTA010000031">
    <property type="protein sequence ID" value="CAA9218952.1"/>
    <property type="molecule type" value="Genomic_DNA"/>
</dbReference>
<keyword evidence="1" id="KW-1133">Transmembrane helix</keyword>
<proteinExistence type="predicted"/>
<evidence type="ECO:0000313" key="2">
    <source>
        <dbReference type="EMBL" id="CAA9218952.1"/>
    </source>
</evidence>
<reference evidence="2" key="1">
    <citation type="submission" date="2020-02" db="EMBL/GenBank/DDBJ databases">
        <authorList>
            <person name="Meier V. D."/>
        </authorList>
    </citation>
    <scope>NUCLEOTIDE SEQUENCE</scope>
    <source>
        <strain evidence="2">AVDCRST_MAG42</strain>
    </source>
</reference>
<feature type="transmembrane region" description="Helical" evidence="1">
    <location>
        <begin position="44"/>
        <end position="65"/>
    </location>
</feature>
<name>A0A6J4HBL3_9BACT</name>
<keyword evidence="1" id="KW-0472">Membrane</keyword>
<accession>A0A6J4HBL3</accession>
<protein>
    <submittedName>
        <fullName evidence="2">Uncharacterized protein</fullName>
    </submittedName>
</protein>
<organism evidence="2">
    <name type="scientific">uncultured Chthoniobacterales bacterium</name>
    <dbReference type="NCBI Taxonomy" id="1836801"/>
    <lineage>
        <taxon>Bacteria</taxon>
        <taxon>Pseudomonadati</taxon>
        <taxon>Verrucomicrobiota</taxon>
        <taxon>Spartobacteria</taxon>
        <taxon>Chthoniobacterales</taxon>
        <taxon>environmental samples</taxon>
    </lineage>
</organism>
<gene>
    <name evidence="2" type="ORF">AVDCRST_MAG42-477</name>
</gene>
<dbReference type="AlphaFoldDB" id="A0A6J4HBL3"/>